<organism evidence="2 3">
    <name type="scientific">Frateuria flava</name>
    <dbReference type="NCBI Taxonomy" id="2821489"/>
    <lineage>
        <taxon>Bacteria</taxon>
        <taxon>Pseudomonadati</taxon>
        <taxon>Pseudomonadota</taxon>
        <taxon>Gammaproteobacteria</taxon>
        <taxon>Lysobacterales</taxon>
        <taxon>Rhodanobacteraceae</taxon>
        <taxon>Frateuria</taxon>
    </lineage>
</organism>
<evidence type="ECO:0000256" key="1">
    <source>
        <dbReference type="SAM" id="MobiDB-lite"/>
    </source>
</evidence>
<feature type="region of interest" description="Disordered" evidence="1">
    <location>
        <begin position="1"/>
        <end position="27"/>
    </location>
</feature>
<dbReference type="Proteomes" id="UP000823790">
    <property type="component" value="Unassembled WGS sequence"/>
</dbReference>
<evidence type="ECO:0000313" key="3">
    <source>
        <dbReference type="Proteomes" id="UP000823790"/>
    </source>
</evidence>
<evidence type="ECO:0000313" key="2">
    <source>
        <dbReference type="EMBL" id="MBP1474492.1"/>
    </source>
</evidence>
<proteinExistence type="predicted"/>
<name>A0ABS4DN65_9GAMM</name>
<reference evidence="2 3" key="1">
    <citation type="submission" date="2021-04" db="EMBL/GenBank/DDBJ databases">
        <authorList>
            <person name="Huq M.A."/>
        </authorList>
    </citation>
    <scope>NUCLEOTIDE SEQUENCE [LARGE SCALE GENOMIC DNA]</scope>
    <source>
        <strain evidence="2 3">MAH-13</strain>
    </source>
</reference>
<feature type="region of interest" description="Disordered" evidence="1">
    <location>
        <begin position="144"/>
        <end position="164"/>
    </location>
</feature>
<sequence>MSGLTTGEQRRESVQSPRRPAMGPLHNIECGDKVERLRVLAVDAVAHAAKQARLASVPRRCVVDEEKRTITAMVSKVAYAVLLLAPPTSLPRSKYRASSGESSGSDRQPYGVRDRTVREPAGNLLRVQGRAAWRSRVTRVPAGSCRGRLHPLPRGSHARLTLRE</sequence>
<accession>A0ABS4DN65</accession>
<dbReference type="RefSeq" id="WP_209619350.1">
    <property type="nucleotide sequence ID" value="NZ_JAGJRS010000018.1"/>
</dbReference>
<comment type="caution">
    <text evidence="2">The sequence shown here is derived from an EMBL/GenBank/DDBJ whole genome shotgun (WGS) entry which is preliminary data.</text>
</comment>
<protein>
    <submittedName>
        <fullName evidence="2">Uncharacterized protein</fullName>
    </submittedName>
</protein>
<keyword evidence="3" id="KW-1185">Reference proteome</keyword>
<feature type="region of interest" description="Disordered" evidence="1">
    <location>
        <begin position="90"/>
        <end position="114"/>
    </location>
</feature>
<gene>
    <name evidence="2" type="ORF">J7I44_09270</name>
</gene>
<dbReference type="EMBL" id="JAGJRS010000018">
    <property type="protein sequence ID" value="MBP1474492.1"/>
    <property type="molecule type" value="Genomic_DNA"/>
</dbReference>